<comment type="similarity">
    <text evidence="1">Belongs to the ComF/GntX family.</text>
</comment>
<evidence type="ECO:0000313" key="3">
    <source>
        <dbReference type="Proteomes" id="UP000244920"/>
    </source>
</evidence>
<dbReference type="CDD" id="cd06223">
    <property type="entry name" value="PRTases_typeI"/>
    <property type="match status" value="1"/>
</dbReference>
<dbReference type="InterPro" id="IPR051910">
    <property type="entry name" value="ComF/GntX_DNA_util-trans"/>
</dbReference>
<dbReference type="PANTHER" id="PTHR47505">
    <property type="entry name" value="DNA UTILIZATION PROTEIN YHGH"/>
    <property type="match status" value="1"/>
</dbReference>
<protein>
    <submittedName>
        <fullName evidence="2">Amidophosphoribosyltransferase</fullName>
    </submittedName>
</protein>
<dbReference type="InterPro" id="IPR029057">
    <property type="entry name" value="PRTase-like"/>
</dbReference>
<accession>A0A2U8FIL3</accession>
<dbReference type="AlphaFoldDB" id="A0A2U8FIL3"/>
<dbReference type="RefSeq" id="WP_108923408.1">
    <property type="nucleotide sequence ID" value="NZ_CP029206.1"/>
</dbReference>
<dbReference type="PANTHER" id="PTHR47505:SF1">
    <property type="entry name" value="DNA UTILIZATION PROTEIN YHGH"/>
    <property type="match status" value="1"/>
</dbReference>
<name>A0A2U8FIL3_9PAST</name>
<reference evidence="3" key="1">
    <citation type="submission" date="2018-05" db="EMBL/GenBank/DDBJ databases">
        <title>Complete genome sequence of Actinobacillus porcitonsillarum reference strain 9953L55 (CCUG 46996).</title>
        <authorList>
            <person name="Dona V."/>
            <person name="Perreten V."/>
        </authorList>
    </citation>
    <scope>NUCLEOTIDE SEQUENCE [LARGE SCALE GENOMIC DNA]</scope>
    <source>
        <strain evidence="3">9953L55</strain>
    </source>
</reference>
<dbReference type="InterPro" id="IPR000836">
    <property type="entry name" value="PRTase_dom"/>
</dbReference>
<keyword evidence="2" id="KW-0328">Glycosyltransferase</keyword>
<dbReference type="Proteomes" id="UP000244920">
    <property type="component" value="Chromosome"/>
</dbReference>
<gene>
    <name evidence="2" type="ORF">DDU33_04600</name>
</gene>
<evidence type="ECO:0000256" key="1">
    <source>
        <dbReference type="ARBA" id="ARBA00008007"/>
    </source>
</evidence>
<dbReference type="EMBL" id="CP029206">
    <property type="protein sequence ID" value="AWI50812.1"/>
    <property type="molecule type" value="Genomic_DNA"/>
</dbReference>
<dbReference type="Gene3D" id="3.40.50.2020">
    <property type="match status" value="1"/>
</dbReference>
<keyword evidence="2" id="KW-0808">Transferase</keyword>
<dbReference type="GO" id="GO:0016757">
    <property type="term" value="F:glycosyltransferase activity"/>
    <property type="evidence" value="ECO:0007669"/>
    <property type="project" value="UniProtKB-KW"/>
</dbReference>
<dbReference type="SUPFAM" id="SSF53271">
    <property type="entry name" value="PRTase-like"/>
    <property type="match status" value="1"/>
</dbReference>
<organism evidence="2 3">
    <name type="scientific">Actinobacillus porcitonsillarum</name>
    <dbReference type="NCBI Taxonomy" id="189834"/>
    <lineage>
        <taxon>Bacteria</taxon>
        <taxon>Pseudomonadati</taxon>
        <taxon>Pseudomonadota</taxon>
        <taxon>Gammaproteobacteria</taxon>
        <taxon>Pasteurellales</taxon>
        <taxon>Pasteurellaceae</taxon>
        <taxon>Actinobacillus</taxon>
    </lineage>
</organism>
<sequence length="229" mass="26754">MNILRFRCFHCDRPLMIASHGFCSRCIKEITISPYCGHCGATLAENSLSCGECLRNEPKWQRIVQISLYKPPLADWIQRFKFQQHYWLDQALARLLLLAVKQAQREHQLELPEVIIPVPLFWQRHWQRGYNQSELIAKCLSTWLKIPLDTQSLSRIRHTAPQRELSAKERRRNLKGAFRYQPQRQAGKFYQRIAIIDDVVTTGSTLNTICLELKKAGVKEVQVWTLARA</sequence>
<proteinExistence type="inferred from homology"/>
<dbReference type="KEGG" id="apor:DDU33_04600"/>
<evidence type="ECO:0000313" key="2">
    <source>
        <dbReference type="EMBL" id="AWI50812.1"/>
    </source>
</evidence>
<keyword evidence="3" id="KW-1185">Reference proteome</keyword>